<dbReference type="eggNOG" id="COG0665">
    <property type="taxonomic scope" value="Bacteria"/>
</dbReference>
<name>M9RKJ7_9RHOB</name>
<dbReference type="GO" id="GO:0016491">
    <property type="term" value="F:oxidoreductase activity"/>
    <property type="evidence" value="ECO:0007669"/>
    <property type="project" value="UniProtKB-KW"/>
</dbReference>
<dbReference type="GO" id="GO:0005737">
    <property type="term" value="C:cytoplasm"/>
    <property type="evidence" value="ECO:0007669"/>
    <property type="project" value="TreeGrafter"/>
</dbReference>
<keyword evidence="1" id="KW-0560">Oxidoreductase</keyword>
<dbReference type="RefSeq" id="WP_015495403.1">
    <property type="nucleotide sequence ID" value="NC_020908.1"/>
</dbReference>
<evidence type="ECO:0000256" key="1">
    <source>
        <dbReference type="ARBA" id="ARBA00023002"/>
    </source>
</evidence>
<feature type="domain" description="FAD dependent oxidoreductase" evidence="2">
    <location>
        <begin position="2"/>
        <end position="331"/>
    </location>
</feature>
<dbReference type="InterPro" id="IPR006076">
    <property type="entry name" value="FAD-dep_OxRdtase"/>
</dbReference>
<proteinExistence type="predicted"/>
<protein>
    <submittedName>
        <fullName evidence="3">FAD dependent oxidoreductase</fullName>
    </submittedName>
</protein>
<dbReference type="Gene3D" id="3.30.9.10">
    <property type="entry name" value="D-Amino Acid Oxidase, subunit A, domain 2"/>
    <property type="match status" value="1"/>
</dbReference>
<dbReference type="SUPFAM" id="SSF51905">
    <property type="entry name" value="FAD/NAD(P)-binding domain"/>
    <property type="match status" value="1"/>
</dbReference>
<evidence type="ECO:0000259" key="2">
    <source>
        <dbReference type="Pfam" id="PF01266"/>
    </source>
</evidence>
<dbReference type="PANTHER" id="PTHR13847:SF289">
    <property type="entry name" value="GLYCINE OXIDASE"/>
    <property type="match status" value="1"/>
</dbReference>
<sequence>MKVIVVGAGIIGASIAWHLSQRGAEVVVIDGGAAGASSQSFGWINASFYADAAHHRLRVAGIAAYGRLMAVQPDLAVQMSGALWWEEQGTALQKMKADLAALGYPVAHLSHREAQALEPDVRGLPSDILQFPDEGAADAGAVAAALLTASGAQVVSGVQVLGIAQNAGTVCGVETTVGRIEAPRVVVAAGTGSPDVLSSVAVKLPMLVRPGVFVTTKPVAVKIAHVLVTPHGEVRQLPDGRILASAVANHQGDNATDVTERPEDIAARVLRWLDPMVAGATLDWDRVALAYRPMPADGLPVIGAAGPTGLHIAVMHSGVTLAAIAGEAVAAEVLGQGAEYHALLAPYRPDRFQ</sequence>
<evidence type="ECO:0000313" key="4">
    <source>
        <dbReference type="Proteomes" id="UP000004688"/>
    </source>
</evidence>
<dbReference type="STRING" id="391616.OA238_c22300"/>
<organism evidence="3 4">
    <name type="scientific">Octadecabacter arcticus 238</name>
    <dbReference type="NCBI Taxonomy" id="391616"/>
    <lineage>
        <taxon>Bacteria</taxon>
        <taxon>Pseudomonadati</taxon>
        <taxon>Pseudomonadota</taxon>
        <taxon>Alphaproteobacteria</taxon>
        <taxon>Rhodobacterales</taxon>
        <taxon>Roseobacteraceae</taxon>
        <taxon>Octadecabacter</taxon>
    </lineage>
</organism>
<dbReference type="EMBL" id="CP003742">
    <property type="protein sequence ID" value="AGI72308.1"/>
    <property type="molecule type" value="Genomic_DNA"/>
</dbReference>
<gene>
    <name evidence="3" type="ORF">OA238_c22300</name>
</gene>
<accession>M9RKJ7</accession>
<dbReference type="Gene3D" id="3.50.50.60">
    <property type="entry name" value="FAD/NAD(P)-binding domain"/>
    <property type="match status" value="1"/>
</dbReference>
<keyword evidence="4" id="KW-1185">Reference proteome</keyword>
<dbReference type="Proteomes" id="UP000004688">
    <property type="component" value="Chromosome"/>
</dbReference>
<dbReference type="KEGG" id="oar:OA238_c22300"/>
<dbReference type="InterPro" id="IPR036188">
    <property type="entry name" value="FAD/NAD-bd_sf"/>
</dbReference>
<dbReference type="AlphaFoldDB" id="M9RKJ7"/>
<evidence type="ECO:0000313" key="3">
    <source>
        <dbReference type="EMBL" id="AGI72308.1"/>
    </source>
</evidence>
<dbReference type="Pfam" id="PF01266">
    <property type="entry name" value="DAO"/>
    <property type="match status" value="1"/>
</dbReference>
<dbReference type="PANTHER" id="PTHR13847">
    <property type="entry name" value="SARCOSINE DEHYDROGENASE-RELATED"/>
    <property type="match status" value="1"/>
</dbReference>
<reference evidence="3 4" key="1">
    <citation type="journal article" date="2013" name="PLoS ONE">
        <title>Poles Apart: Arctic and Antarctic Octadecabacter strains Share High Genome Plasticity and a New Type of Xanthorhodopsin.</title>
        <authorList>
            <person name="Vollmers J."/>
            <person name="Voget S."/>
            <person name="Dietrich S."/>
            <person name="Gollnow K."/>
            <person name="Smits M."/>
            <person name="Meyer K."/>
            <person name="Brinkhoff T."/>
            <person name="Simon M."/>
            <person name="Daniel R."/>
        </authorList>
    </citation>
    <scope>NUCLEOTIDE SEQUENCE [LARGE SCALE GENOMIC DNA]</scope>
    <source>
        <strain evidence="3 4">238</strain>
    </source>
</reference>
<dbReference type="HOGENOM" id="CLU_007884_4_0_5"/>